<accession>A0AA36HEU1</accession>
<dbReference type="EMBL" id="CATQJL010000326">
    <property type="protein sequence ID" value="CAJ0608774.1"/>
    <property type="molecule type" value="Genomic_DNA"/>
</dbReference>
<evidence type="ECO:0000313" key="2">
    <source>
        <dbReference type="Proteomes" id="UP001176961"/>
    </source>
</evidence>
<sequence length="116" mass="12946">MRCSVAALIFFTVLPVSSQWCMCHGVCQRYFTCPFWCVRSSFCPPAAQYLHDCEILQSKCDASNCAPANITSIAQNMIQIRCPPETNEMRTDTATLGTGEGIERTARCFTSGMERM</sequence>
<comment type="caution">
    <text evidence="1">The sequence shown here is derived from an EMBL/GenBank/DDBJ whole genome shotgun (WGS) entry which is preliminary data.</text>
</comment>
<organism evidence="1 2">
    <name type="scientific">Cylicocyclus nassatus</name>
    <name type="common">Nematode worm</name>
    <dbReference type="NCBI Taxonomy" id="53992"/>
    <lineage>
        <taxon>Eukaryota</taxon>
        <taxon>Metazoa</taxon>
        <taxon>Ecdysozoa</taxon>
        <taxon>Nematoda</taxon>
        <taxon>Chromadorea</taxon>
        <taxon>Rhabditida</taxon>
        <taxon>Rhabditina</taxon>
        <taxon>Rhabditomorpha</taxon>
        <taxon>Strongyloidea</taxon>
        <taxon>Strongylidae</taxon>
        <taxon>Cylicocyclus</taxon>
    </lineage>
</organism>
<name>A0AA36HEU1_CYLNA</name>
<keyword evidence="2" id="KW-1185">Reference proteome</keyword>
<dbReference type="AlphaFoldDB" id="A0AA36HEU1"/>
<dbReference type="Proteomes" id="UP001176961">
    <property type="component" value="Unassembled WGS sequence"/>
</dbReference>
<reference evidence="1" key="1">
    <citation type="submission" date="2023-07" db="EMBL/GenBank/DDBJ databases">
        <authorList>
            <consortium name="CYATHOMIX"/>
        </authorList>
    </citation>
    <scope>NUCLEOTIDE SEQUENCE</scope>
    <source>
        <strain evidence="1">N/A</strain>
    </source>
</reference>
<protein>
    <submittedName>
        <fullName evidence="1">Uncharacterized protein</fullName>
    </submittedName>
</protein>
<evidence type="ECO:0000313" key="1">
    <source>
        <dbReference type="EMBL" id="CAJ0608774.1"/>
    </source>
</evidence>
<gene>
    <name evidence="1" type="ORF">CYNAS_LOCUS20757</name>
</gene>
<proteinExistence type="predicted"/>